<gene>
    <name evidence="2" type="ORF">ACFQBM_03070</name>
</gene>
<evidence type="ECO:0000313" key="3">
    <source>
        <dbReference type="Proteomes" id="UP001596425"/>
    </source>
</evidence>
<dbReference type="Proteomes" id="UP001596425">
    <property type="component" value="Unassembled WGS sequence"/>
</dbReference>
<comment type="caution">
    <text evidence="2">The sequence shown here is derived from an EMBL/GenBank/DDBJ whole genome shotgun (WGS) entry which is preliminary data.</text>
</comment>
<dbReference type="RefSeq" id="WP_193192364.1">
    <property type="nucleotide sequence ID" value="NZ_JACZFR010000028.1"/>
</dbReference>
<evidence type="ECO:0000256" key="1">
    <source>
        <dbReference type="SAM" id="SignalP"/>
    </source>
</evidence>
<sequence length="151" mass="16853">MNAILRQLVLAVALNGIAVSALADSIPLLHCAVKEGKELRLLSDGEELVYQYGSDIDRPELEIRRKRDEVPVRNRLLPGPVWQQQLAFRNGEYRYIVIVEAYRPVGEAPQDMAGVQAFLNEELLADKSCTPESMIQRVLDVDGIPSKPVSD</sequence>
<keyword evidence="1" id="KW-0732">Signal</keyword>
<feature type="signal peptide" evidence="1">
    <location>
        <begin position="1"/>
        <end position="23"/>
    </location>
</feature>
<reference evidence="3" key="1">
    <citation type="journal article" date="2019" name="Int. J. Syst. Evol. Microbiol.">
        <title>The Global Catalogue of Microorganisms (GCM) 10K type strain sequencing project: providing services to taxonomists for standard genome sequencing and annotation.</title>
        <authorList>
            <consortium name="The Broad Institute Genomics Platform"/>
            <consortium name="The Broad Institute Genome Sequencing Center for Infectious Disease"/>
            <person name="Wu L."/>
            <person name="Ma J."/>
        </authorList>
    </citation>
    <scope>NUCLEOTIDE SEQUENCE [LARGE SCALE GENOMIC DNA]</scope>
    <source>
        <strain evidence="3">CGMCC 1.13718</strain>
    </source>
</reference>
<accession>A0ABW1YLS2</accession>
<keyword evidence="3" id="KW-1185">Reference proteome</keyword>
<name>A0ABW1YLS2_9GAMM</name>
<protein>
    <submittedName>
        <fullName evidence="2">Uncharacterized protein</fullName>
    </submittedName>
</protein>
<proteinExistence type="predicted"/>
<dbReference type="EMBL" id="JBHSVR010000001">
    <property type="protein sequence ID" value="MFC6632244.1"/>
    <property type="molecule type" value="Genomic_DNA"/>
</dbReference>
<feature type="chain" id="PRO_5046439571" evidence="1">
    <location>
        <begin position="24"/>
        <end position="151"/>
    </location>
</feature>
<organism evidence="2 3">
    <name type="scientific">Microbulbifer taiwanensis</name>
    <dbReference type="NCBI Taxonomy" id="986746"/>
    <lineage>
        <taxon>Bacteria</taxon>
        <taxon>Pseudomonadati</taxon>
        <taxon>Pseudomonadota</taxon>
        <taxon>Gammaproteobacteria</taxon>
        <taxon>Cellvibrionales</taxon>
        <taxon>Microbulbiferaceae</taxon>
        <taxon>Microbulbifer</taxon>
    </lineage>
</organism>
<evidence type="ECO:0000313" key="2">
    <source>
        <dbReference type="EMBL" id="MFC6632244.1"/>
    </source>
</evidence>